<keyword evidence="3" id="KW-1185">Reference proteome</keyword>
<protein>
    <submittedName>
        <fullName evidence="2">Uncharacterized protein</fullName>
    </submittedName>
</protein>
<dbReference type="EMBL" id="JAJSOF020000015">
    <property type="protein sequence ID" value="KAJ4441660.1"/>
    <property type="molecule type" value="Genomic_DNA"/>
</dbReference>
<proteinExistence type="predicted"/>
<organism evidence="2 3">
    <name type="scientific">Periplaneta americana</name>
    <name type="common">American cockroach</name>
    <name type="synonym">Blatta americana</name>
    <dbReference type="NCBI Taxonomy" id="6978"/>
    <lineage>
        <taxon>Eukaryota</taxon>
        <taxon>Metazoa</taxon>
        <taxon>Ecdysozoa</taxon>
        <taxon>Arthropoda</taxon>
        <taxon>Hexapoda</taxon>
        <taxon>Insecta</taxon>
        <taxon>Pterygota</taxon>
        <taxon>Neoptera</taxon>
        <taxon>Polyneoptera</taxon>
        <taxon>Dictyoptera</taxon>
        <taxon>Blattodea</taxon>
        <taxon>Blattoidea</taxon>
        <taxon>Blattidae</taxon>
        <taxon>Blattinae</taxon>
        <taxon>Periplaneta</taxon>
    </lineage>
</organism>
<comment type="caution">
    <text evidence="2">The sequence shown here is derived from an EMBL/GenBank/DDBJ whole genome shotgun (WGS) entry which is preliminary data.</text>
</comment>
<accession>A0ABQ8T7J0</accession>
<sequence>MAGLCEGGNELPSSLKVIFRELQLAVTTEDMRTDRPSCPRGLWRRAEARRLSRNREQLVNKSCCGEEEKDISGPRREGDDFR</sequence>
<evidence type="ECO:0000313" key="3">
    <source>
        <dbReference type="Proteomes" id="UP001148838"/>
    </source>
</evidence>
<feature type="region of interest" description="Disordered" evidence="1">
    <location>
        <begin position="63"/>
        <end position="82"/>
    </location>
</feature>
<reference evidence="2 3" key="1">
    <citation type="journal article" date="2022" name="Allergy">
        <title>Genome assembly and annotation of Periplaneta americana reveal a comprehensive cockroach allergen profile.</title>
        <authorList>
            <person name="Wang L."/>
            <person name="Xiong Q."/>
            <person name="Saelim N."/>
            <person name="Wang L."/>
            <person name="Nong W."/>
            <person name="Wan A.T."/>
            <person name="Shi M."/>
            <person name="Liu X."/>
            <person name="Cao Q."/>
            <person name="Hui J.H.L."/>
            <person name="Sookrung N."/>
            <person name="Leung T.F."/>
            <person name="Tungtrongchitr A."/>
            <person name="Tsui S.K.W."/>
        </authorList>
    </citation>
    <scope>NUCLEOTIDE SEQUENCE [LARGE SCALE GENOMIC DNA]</scope>
    <source>
        <strain evidence="2">PWHHKU_190912</strain>
    </source>
</reference>
<dbReference type="Proteomes" id="UP001148838">
    <property type="component" value="Unassembled WGS sequence"/>
</dbReference>
<evidence type="ECO:0000256" key="1">
    <source>
        <dbReference type="SAM" id="MobiDB-lite"/>
    </source>
</evidence>
<gene>
    <name evidence="2" type="ORF">ANN_11518</name>
</gene>
<evidence type="ECO:0000313" key="2">
    <source>
        <dbReference type="EMBL" id="KAJ4441660.1"/>
    </source>
</evidence>
<name>A0ABQ8T7J0_PERAM</name>